<gene>
    <name evidence="2" type="ORF">VT73_10185</name>
</gene>
<evidence type="ECO:0000256" key="1">
    <source>
        <dbReference type="SAM" id="Coils"/>
    </source>
</evidence>
<dbReference type="Proteomes" id="UP000052979">
    <property type="component" value="Unassembled WGS sequence"/>
</dbReference>
<proteinExistence type="predicted"/>
<protein>
    <submittedName>
        <fullName evidence="2">ATPase</fullName>
    </submittedName>
</protein>
<accession>A0A0U1PQR1</accession>
<keyword evidence="1" id="KW-0175">Coiled coil</keyword>
<comment type="caution">
    <text evidence="2">The sequence shown here is derived from an EMBL/GenBank/DDBJ whole genome shotgun (WGS) entry which is preliminary data.</text>
</comment>
<reference evidence="2 3" key="1">
    <citation type="submission" date="2015-04" db="EMBL/GenBank/DDBJ databases">
        <title>Draft genome sequence of Rathayibacter toxicus strain FH-142 (AKA 70134 or CS 32), a Western Australian isolate.</title>
        <authorList>
            <consortium name="Consortium for Microbial Forensics and Genomics (microFORGE)"/>
            <person name="Knight B.M."/>
            <person name="Roberts D.P."/>
            <person name="Lin D."/>
            <person name="Hari K."/>
            <person name="Fletcher J."/>
            <person name="Melcher U."/>
            <person name="Blagden T."/>
            <person name="Luster D.G."/>
            <person name="Sechler A.J."/>
            <person name="Schneider W.L."/>
            <person name="Winegar R.A."/>
        </authorList>
    </citation>
    <scope>NUCLEOTIDE SEQUENCE [LARGE SCALE GENOMIC DNA]</scope>
    <source>
        <strain evidence="2 3">FH142</strain>
    </source>
</reference>
<dbReference type="AlphaFoldDB" id="A0A0U1PQR1"/>
<sequence>MSDQQPWGRVGDDGTVYVRVGDGEREVGQYPDATPEEALAYYERKYVELAGHVSLLEQRAQRGAPAGDIARAVQSLATSIAQARAVGDLAALQARIDALGGSVENLTEQQAAESKAALAEALAYRESIVAEAEALAGADPAKTQWKQASAAIDELFARWQNHQQQGPRLPKSDANELWRRFRGARTTIEQNRKAFFADLDAAHRQAKAAKQELIDRAEALVQQGAHAIPEYRALLERWRLAGRAGKRFDDALWARFKAAGDAIYSAKAEVVAQENVEYSENLTLKLALLDEAEQLLEEQHHEKAKRALLSIQEHWDAIGRVPREQVRTIEDRLRAVEAHVRRLDEERWKRNNPERQARSEGLTSQLNAAIRKLEEDLEQAQARGDTRAIAQAQEALDARKVWLDALS</sequence>
<dbReference type="eggNOG" id="COG3266">
    <property type="taxonomic scope" value="Bacteria"/>
</dbReference>
<dbReference type="EMBL" id="LBFI01000057">
    <property type="protein sequence ID" value="KKM44268.1"/>
    <property type="molecule type" value="Genomic_DNA"/>
</dbReference>
<dbReference type="InterPro" id="IPR007139">
    <property type="entry name" value="DUF349"/>
</dbReference>
<dbReference type="Pfam" id="PF03993">
    <property type="entry name" value="DUF349"/>
    <property type="match status" value="3"/>
</dbReference>
<dbReference type="PATRIC" id="fig|145458.8.peg.2317"/>
<dbReference type="STRING" id="145458.APU90_09840"/>
<evidence type="ECO:0000313" key="2">
    <source>
        <dbReference type="EMBL" id="KKM44268.1"/>
    </source>
</evidence>
<organism evidence="2 3">
    <name type="scientific">Rathayibacter toxicus</name>
    <dbReference type="NCBI Taxonomy" id="145458"/>
    <lineage>
        <taxon>Bacteria</taxon>
        <taxon>Bacillati</taxon>
        <taxon>Actinomycetota</taxon>
        <taxon>Actinomycetes</taxon>
        <taxon>Micrococcales</taxon>
        <taxon>Microbacteriaceae</taxon>
        <taxon>Rathayibacter</taxon>
    </lineage>
</organism>
<evidence type="ECO:0000313" key="3">
    <source>
        <dbReference type="Proteomes" id="UP000052979"/>
    </source>
</evidence>
<feature type="coiled-coil region" evidence="1">
    <location>
        <begin position="326"/>
        <end position="383"/>
    </location>
</feature>
<name>A0A0U1PQR1_9MICO</name>
<keyword evidence="3" id="KW-1185">Reference proteome</keyword>
<dbReference type="GeneID" id="93666913"/>
<dbReference type="RefSeq" id="WP_042734138.1">
    <property type="nucleotide sequence ID" value="NZ_CP010848.1"/>
</dbReference>
<dbReference type="KEGG" id="rtc:APU90_09840"/>